<reference evidence="2" key="1">
    <citation type="submission" date="2022-07" db="EMBL/GenBank/DDBJ databases">
        <title>Phylogenomic reconstructions and comparative analyses of Kickxellomycotina fungi.</title>
        <authorList>
            <person name="Reynolds N.K."/>
            <person name="Stajich J.E."/>
            <person name="Barry K."/>
            <person name="Grigoriev I.V."/>
            <person name="Crous P."/>
            <person name="Smith M.E."/>
        </authorList>
    </citation>
    <scope>NUCLEOTIDE SEQUENCE</scope>
    <source>
        <strain evidence="2">NBRC 100468</strain>
    </source>
</reference>
<evidence type="ECO:0000313" key="3">
    <source>
        <dbReference type="Proteomes" id="UP001150538"/>
    </source>
</evidence>
<dbReference type="Proteomes" id="UP001150538">
    <property type="component" value="Unassembled WGS sequence"/>
</dbReference>
<dbReference type="AlphaFoldDB" id="A0A9W8DVD7"/>
<comment type="caution">
    <text evidence="2">The sequence shown here is derived from an EMBL/GenBank/DDBJ whole genome shotgun (WGS) entry which is preliminary data.</text>
</comment>
<dbReference type="EMBL" id="JANBPU010000021">
    <property type="protein sequence ID" value="KAJ1919846.1"/>
    <property type="molecule type" value="Genomic_DNA"/>
</dbReference>
<proteinExistence type="predicted"/>
<name>A0A9W8DVD7_9FUNG</name>
<gene>
    <name evidence="2" type="ORF">H4219_001755</name>
</gene>
<organism evidence="2 3">
    <name type="scientific">Mycoemilia scoparia</name>
    <dbReference type="NCBI Taxonomy" id="417184"/>
    <lineage>
        <taxon>Eukaryota</taxon>
        <taxon>Fungi</taxon>
        <taxon>Fungi incertae sedis</taxon>
        <taxon>Zoopagomycota</taxon>
        <taxon>Kickxellomycotina</taxon>
        <taxon>Kickxellomycetes</taxon>
        <taxon>Kickxellales</taxon>
        <taxon>Kickxellaceae</taxon>
        <taxon>Mycoemilia</taxon>
    </lineage>
</organism>
<evidence type="ECO:0000313" key="2">
    <source>
        <dbReference type="EMBL" id="KAJ1919846.1"/>
    </source>
</evidence>
<feature type="region of interest" description="Disordered" evidence="1">
    <location>
        <begin position="1"/>
        <end position="34"/>
    </location>
</feature>
<accession>A0A9W8DVD7</accession>
<protein>
    <submittedName>
        <fullName evidence="2">Uncharacterized protein</fullName>
    </submittedName>
</protein>
<sequence length="181" mass="21139">MAVVRRNNAAEYQEKNARPRMAKKGRAKEGEKEKLHPAIVSTISEISIEAGIDKHYDIPGHYCVLTHNNIIVHSVRHKYDNDVHIRGLKCNKYENPLKCLRTGKMEGKIVERSKYFVYQMTTQRDNWLEIMAKWRGDFRVHHAIDLNDRDAARKYKHALRNALNLVCDALDKGDEYMDSIY</sequence>
<keyword evidence="3" id="KW-1185">Reference proteome</keyword>
<evidence type="ECO:0000256" key="1">
    <source>
        <dbReference type="SAM" id="MobiDB-lite"/>
    </source>
</evidence>